<comment type="caution">
    <text evidence="1">The sequence shown here is derived from an EMBL/GenBank/DDBJ whole genome shotgun (WGS) entry which is preliminary data.</text>
</comment>
<protein>
    <recommendedName>
        <fullName evidence="3">Tc1-like transposase DDE domain-containing protein</fullName>
    </recommendedName>
</protein>
<gene>
    <name evidence="1" type="ORF">AVEN_33083_1</name>
</gene>
<dbReference type="Gene3D" id="3.30.420.10">
    <property type="entry name" value="Ribonuclease H-like superfamily/Ribonuclease H"/>
    <property type="match status" value="1"/>
</dbReference>
<evidence type="ECO:0008006" key="3">
    <source>
        <dbReference type="Google" id="ProtNLM"/>
    </source>
</evidence>
<name>A0A4Y2CVD6_ARAVE</name>
<keyword evidence="2" id="KW-1185">Reference proteome</keyword>
<dbReference type="Proteomes" id="UP000499080">
    <property type="component" value="Unassembled WGS sequence"/>
</dbReference>
<sequence>MHKSSKAFLVSHKSFVVRDINHQKRFSVNVWCGIFRNSLFVPILYDGTLTGDRYVNEILDVVIPDFMDELPLTVLPHVWFQQDGSPAHHTTVVKLWLNNEFPEKWIGLHGPAEFSPRSPDLAPMDFLFVESFTHSCSFVTALK</sequence>
<dbReference type="GO" id="GO:0003676">
    <property type="term" value="F:nucleic acid binding"/>
    <property type="evidence" value="ECO:0007669"/>
    <property type="project" value="InterPro"/>
</dbReference>
<dbReference type="AlphaFoldDB" id="A0A4Y2CVD6"/>
<evidence type="ECO:0000313" key="1">
    <source>
        <dbReference type="EMBL" id="GBM07787.1"/>
    </source>
</evidence>
<dbReference type="EMBL" id="BGPR01000247">
    <property type="protein sequence ID" value="GBM07787.1"/>
    <property type="molecule type" value="Genomic_DNA"/>
</dbReference>
<dbReference type="PANTHER" id="PTHR47326">
    <property type="entry name" value="TRANSPOSABLE ELEMENT TC3 TRANSPOSASE-LIKE PROTEIN"/>
    <property type="match status" value="1"/>
</dbReference>
<evidence type="ECO:0000313" key="2">
    <source>
        <dbReference type="Proteomes" id="UP000499080"/>
    </source>
</evidence>
<dbReference type="OrthoDB" id="6759042at2759"/>
<accession>A0A4Y2CVD6</accession>
<dbReference type="InterPro" id="IPR036397">
    <property type="entry name" value="RNaseH_sf"/>
</dbReference>
<organism evidence="1 2">
    <name type="scientific">Araneus ventricosus</name>
    <name type="common">Orbweaver spider</name>
    <name type="synonym">Epeira ventricosa</name>
    <dbReference type="NCBI Taxonomy" id="182803"/>
    <lineage>
        <taxon>Eukaryota</taxon>
        <taxon>Metazoa</taxon>
        <taxon>Ecdysozoa</taxon>
        <taxon>Arthropoda</taxon>
        <taxon>Chelicerata</taxon>
        <taxon>Arachnida</taxon>
        <taxon>Araneae</taxon>
        <taxon>Araneomorphae</taxon>
        <taxon>Entelegynae</taxon>
        <taxon>Araneoidea</taxon>
        <taxon>Araneidae</taxon>
        <taxon>Araneus</taxon>
    </lineage>
</organism>
<proteinExistence type="predicted"/>
<dbReference type="PANTHER" id="PTHR47326:SF1">
    <property type="entry name" value="HTH PSQ-TYPE DOMAIN-CONTAINING PROTEIN"/>
    <property type="match status" value="1"/>
</dbReference>
<reference evidence="1 2" key="1">
    <citation type="journal article" date="2019" name="Sci. Rep.">
        <title>Orb-weaving spider Araneus ventricosus genome elucidates the spidroin gene catalogue.</title>
        <authorList>
            <person name="Kono N."/>
            <person name="Nakamura H."/>
            <person name="Ohtoshi R."/>
            <person name="Moran D.A.P."/>
            <person name="Shinohara A."/>
            <person name="Yoshida Y."/>
            <person name="Fujiwara M."/>
            <person name="Mori M."/>
            <person name="Tomita M."/>
            <person name="Arakawa K."/>
        </authorList>
    </citation>
    <scope>NUCLEOTIDE SEQUENCE [LARGE SCALE GENOMIC DNA]</scope>
</reference>